<dbReference type="OrthoDB" id="10255709at2759"/>
<accession>D2VDN0</accession>
<gene>
    <name evidence="2" type="ORF">NAEGRDRAFT_48696</name>
</gene>
<evidence type="ECO:0000256" key="1">
    <source>
        <dbReference type="SAM" id="Coils"/>
    </source>
</evidence>
<dbReference type="AlphaFoldDB" id="D2VDN0"/>
<dbReference type="GeneID" id="8850249"/>
<evidence type="ECO:0000313" key="3">
    <source>
        <dbReference type="Proteomes" id="UP000006671"/>
    </source>
</evidence>
<dbReference type="eggNOG" id="KOG1836">
    <property type="taxonomic scope" value="Eukaryota"/>
</dbReference>
<feature type="coiled-coil region" evidence="1">
    <location>
        <begin position="465"/>
        <end position="524"/>
    </location>
</feature>
<dbReference type="VEuPathDB" id="AmoebaDB:NAEGRDRAFT_48696"/>
<organism evidence="3">
    <name type="scientific">Naegleria gruberi</name>
    <name type="common">Amoeba</name>
    <dbReference type="NCBI Taxonomy" id="5762"/>
    <lineage>
        <taxon>Eukaryota</taxon>
        <taxon>Discoba</taxon>
        <taxon>Heterolobosea</taxon>
        <taxon>Tetramitia</taxon>
        <taxon>Eutetramitia</taxon>
        <taxon>Vahlkampfiidae</taxon>
        <taxon>Naegleria</taxon>
    </lineage>
</organism>
<dbReference type="RefSeq" id="XP_002677774.1">
    <property type="nucleotide sequence ID" value="XM_002677728.1"/>
</dbReference>
<feature type="coiled-coil region" evidence="1">
    <location>
        <begin position="21"/>
        <end position="143"/>
    </location>
</feature>
<dbReference type="InParanoid" id="D2VDN0"/>
<dbReference type="KEGG" id="ngr:NAEGRDRAFT_48696"/>
<sequence>MHSTTSTSVREGDDRNVQLSLQRLRTENDTYQRNFDNLKREYLDLYNQNNEQHLRWKNQLEKKTKEFESLRNQFDRDTQELQQMKMKLMEELELRHRLEREIDENDKFREMYSDLRREYELTKNELTQKLKMAEKRFDEMKGDYEDRVQELIMQLNDQNIQMKTSKEILQVKRLEEEKEEMSISIKKLLSELHEVREEKAQAVSSREQSNLMNNQKHAELVSKVRTAETQHERLQKKCERLQAELEEITRSNDKMHDQILKLEKELTTTKSKLDETEKQFASERTSYKANQLQREREYERDRNIWANKVSELNKRVEDLQQAKQELVTQSYEIHIKENERLHEALRKETEKYLQLEVEKNELKQDLLSKEKRSQHDVQELTNEIARLRKESESVRAEAQAFREERDYQLDKNNHLLKVIADIKLDMDTLKHKHTDSNVRVEKLLKDLLAAKEIAKRYAAKAKKIKEAYRSKVYSVQRQVEDLNEQLLQAETGMSSIQQASITEKQQLQRRIFELERERDRFKILSSQPQQHELIL</sequence>
<keyword evidence="3" id="KW-1185">Reference proteome</keyword>
<reference evidence="2 3" key="1">
    <citation type="journal article" date="2010" name="Cell">
        <title>The genome of Naegleria gruberi illuminates early eukaryotic versatility.</title>
        <authorList>
            <person name="Fritz-Laylin L.K."/>
            <person name="Prochnik S.E."/>
            <person name="Ginger M.L."/>
            <person name="Dacks J.B."/>
            <person name="Carpenter M.L."/>
            <person name="Field M.C."/>
            <person name="Kuo A."/>
            <person name="Paredez A."/>
            <person name="Chapman J."/>
            <person name="Pham J."/>
            <person name="Shu S."/>
            <person name="Neupane R."/>
            <person name="Cipriano M."/>
            <person name="Mancuso J."/>
            <person name="Tu H."/>
            <person name="Salamov A."/>
            <person name="Lindquist E."/>
            <person name="Shapiro H."/>
            <person name="Lucas S."/>
            <person name="Grigoriev I.V."/>
            <person name="Cande W.Z."/>
            <person name="Fulton C."/>
            <person name="Rokhsar D.S."/>
            <person name="Dawson S.C."/>
        </authorList>
    </citation>
    <scope>NUCLEOTIDE SEQUENCE [LARGE SCALE GENOMIC DNA]</scope>
    <source>
        <strain evidence="2 3">NEG-M</strain>
    </source>
</reference>
<protein>
    <submittedName>
        <fullName evidence="2">Predicted protein</fullName>
    </submittedName>
</protein>
<evidence type="ECO:0000313" key="2">
    <source>
        <dbReference type="EMBL" id="EFC45030.1"/>
    </source>
</evidence>
<dbReference type="EMBL" id="GG738865">
    <property type="protein sequence ID" value="EFC45030.1"/>
    <property type="molecule type" value="Genomic_DNA"/>
</dbReference>
<proteinExistence type="predicted"/>
<name>D2VDN0_NAEGR</name>
<dbReference type="Proteomes" id="UP000006671">
    <property type="component" value="Unassembled WGS sequence"/>
</dbReference>
<keyword evidence="1" id="KW-0175">Coiled coil</keyword>
<feature type="coiled-coil region" evidence="1">
    <location>
        <begin position="171"/>
        <end position="404"/>
    </location>
</feature>
<dbReference type="OMA" id="DAYKRKC"/>